<protein>
    <submittedName>
        <fullName evidence="1">Uncharacterized protein</fullName>
    </submittedName>
</protein>
<dbReference type="InterPro" id="IPR043128">
    <property type="entry name" value="Rev_trsase/Diguanyl_cyclase"/>
</dbReference>
<organism evidence="1">
    <name type="scientific">Tanacetum cinerariifolium</name>
    <name type="common">Dalmatian daisy</name>
    <name type="synonym">Chrysanthemum cinerariifolium</name>
    <dbReference type="NCBI Taxonomy" id="118510"/>
    <lineage>
        <taxon>Eukaryota</taxon>
        <taxon>Viridiplantae</taxon>
        <taxon>Streptophyta</taxon>
        <taxon>Embryophyta</taxon>
        <taxon>Tracheophyta</taxon>
        <taxon>Spermatophyta</taxon>
        <taxon>Magnoliopsida</taxon>
        <taxon>eudicotyledons</taxon>
        <taxon>Gunneridae</taxon>
        <taxon>Pentapetalae</taxon>
        <taxon>asterids</taxon>
        <taxon>campanulids</taxon>
        <taxon>Asterales</taxon>
        <taxon>Asteraceae</taxon>
        <taxon>Asteroideae</taxon>
        <taxon>Anthemideae</taxon>
        <taxon>Anthemidinae</taxon>
        <taxon>Tanacetum</taxon>
    </lineage>
</organism>
<dbReference type="InterPro" id="IPR050951">
    <property type="entry name" value="Retrovirus_Pol_polyprotein"/>
</dbReference>
<dbReference type="PANTHER" id="PTHR37984">
    <property type="entry name" value="PROTEIN CBG26694"/>
    <property type="match status" value="1"/>
</dbReference>
<dbReference type="PANTHER" id="PTHR37984:SF5">
    <property type="entry name" value="PROTEIN NYNRIN-LIKE"/>
    <property type="match status" value="1"/>
</dbReference>
<dbReference type="SUPFAM" id="SSF56672">
    <property type="entry name" value="DNA/RNA polymerases"/>
    <property type="match status" value="1"/>
</dbReference>
<dbReference type="Gene3D" id="3.30.70.270">
    <property type="match status" value="2"/>
</dbReference>
<accession>A0A699H1H7</accession>
<gene>
    <name evidence="1" type="ORF">Tci_293604</name>
</gene>
<dbReference type="AlphaFoldDB" id="A0A699H1H7"/>
<dbReference type="SUPFAM" id="SSF53098">
    <property type="entry name" value="Ribonuclease H-like"/>
    <property type="match status" value="1"/>
</dbReference>
<dbReference type="EMBL" id="BKCJ010095719">
    <property type="protein sequence ID" value="GEX21629.1"/>
    <property type="molecule type" value="Genomic_DNA"/>
</dbReference>
<sequence>MVKEFLAAGIIRASQRSFSSPIVMVKKKDGTWRMCIDYRQLNKFTVKDKFPIPMVEVLNDELCEHLHHLQAVLEVMRTHTLYAKQSKYTFLAPQVEYLGHVLSSKGVATDPLKIQAWPIPQTIKQLRDEIASNQLKQAMLSLPVLALPNFDKEFVIETAASGTGGHSGVTVKLQNFKAMVYWKGLPSSQGKTVIFVVVDRLSKYAYFMALHHPFTASTVAQVFMDNVFKLHGLPHSIIRKLGKVKNSPVMYVLVQWSGDSIENSTWEIYGAGAEEKGEERVFHNFTGLNRILLMGIQQVRIQVDKFVISGDGMRGRILHGALFLLAFSLPLKGNILSGILIFVSQDEIVGHLEFLRMVRVSVLNDALKSMYNVEKRGKC</sequence>
<proteinExistence type="predicted"/>
<dbReference type="GO" id="GO:0003676">
    <property type="term" value="F:nucleic acid binding"/>
    <property type="evidence" value="ECO:0007669"/>
    <property type="project" value="InterPro"/>
</dbReference>
<dbReference type="Gene3D" id="3.10.10.10">
    <property type="entry name" value="HIV Type 1 Reverse Transcriptase, subunit A, domain 1"/>
    <property type="match status" value="1"/>
</dbReference>
<reference evidence="1" key="1">
    <citation type="journal article" date="2019" name="Sci. Rep.">
        <title>Draft genome of Tanacetum cinerariifolium, the natural source of mosquito coil.</title>
        <authorList>
            <person name="Yamashiro T."/>
            <person name="Shiraishi A."/>
            <person name="Satake H."/>
            <person name="Nakayama K."/>
        </authorList>
    </citation>
    <scope>NUCLEOTIDE SEQUENCE</scope>
</reference>
<dbReference type="InterPro" id="IPR036397">
    <property type="entry name" value="RNaseH_sf"/>
</dbReference>
<comment type="caution">
    <text evidence="1">The sequence shown here is derived from an EMBL/GenBank/DDBJ whole genome shotgun (WGS) entry which is preliminary data.</text>
</comment>
<dbReference type="Gene3D" id="3.30.420.10">
    <property type="entry name" value="Ribonuclease H-like superfamily/Ribonuclease H"/>
    <property type="match status" value="1"/>
</dbReference>
<name>A0A699H1H7_TANCI</name>
<dbReference type="InterPro" id="IPR043502">
    <property type="entry name" value="DNA/RNA_pol_sf"/>
</dbReference>
<evidence type="ECO:0000313" key="1">
    <source>
        <dbReference type="EMBL" id="GEX21629.1"/>
    </source>
</evidence>
<dbReference type="InterPro" id="IPR012337">
    <property type="entry name" value="RNaseH-like_sf"/>
</dbReference>